<evidence type="ECO:0000313" key="2">
    <source>
        <dbReference type="Proteomes" id="UP001654554"/>
    </source>
</evidence>
<accession>A0ACD4UIP7</accession>
<dbReference type="Proteomes" id="UP001654554">
    <property type="component" value="Segment"/>
</dbReference>
<dbReference type="EMBL" id="OR159674">
    <property type="protein sequence ID" value="WKW87127.1"/>
    <property type="molecule type" value="Genomic_DNA"/>
</dbReference>
<gene>
    <name evidence="1" type="primary">90</name>
    <name evidence="1" type="ORF">SEA_NICOLE72_90</name>
</gene>
<proteinExistence type="predicted"/>
<organism evidence="1 2">
    <name type="scientific">Microbacterium phage Nicole72</name>
    <dbReference type="NCBI Taxonomy" id="3062838"/>
    <lineage>
        <taxon>Viruses</taxon>
        <taxon>Duplodnaviria</taxon>
        <taxon>Heunggongvirae</taxon>
        <taxon>Uroviricota</taxon>
        <taxon>Caudoviricetes</taxon>
        <taxon>Hodgkinviridae</taxon>
        <taxon>Meganvirus</taxon>
        <taxon>Meganvirus nichole72</taxon>
    </lineage>
</organism>
<reference evidence="1" key="1">
    <citation type="submission" date="2023-06" db="EMBL/GenBank/DDBJ databases">
        <authorList>
            <person name="Byrum C.A."/>
            <person name="Fullante V.A."/>
            <person name="Ghosh G."/>
            <person name="Ivey A.L."/>
            <person name="Joby C.P."/>
            <person name="Johnson E."/>
            <person name="Kamil H.A."/>
            <person name="Martinez L."/>
            <person name="Tutelo G.A."/>
            <person name="Wilson D."/>
            <person name="Ziegler A.J."/>
            <person name="Garlena R.A."/>
            <person name="Russell D.A."/>
            <person name="Jacobs-Sera D."/>
            <person name="Hatfull G.F."/>
        </authorList>
    </citation>
    <scope>NUCLEOTIDE SEQUENCE</scope>
</reference>
<name>A0ACD4UIP7_9CAUD</name>
<sequence length="150" mass="16045">MAEPTEPSNVVVLMPKGGTPSAPLEAPTHGSDPEPEEKPITRQCTARSSQTGKRCRRHAIKGGTVCATHGGSSPSVKNRARLRLAALVDPAITTLAREMTTAANSNDRQRAANSILDRAGMSRGVSPEVEMARALLIDRLITLREQNAKR</sequence>
<keyword evidence="2" id="KW-1185">Reference proteome</keyword>
<protein>
    <submittedName>
        <fullName evidence="1">Uncharacterized protein</fullName>
    </submittedName>
</protein>
<evidence type="ECO:0000313" key="1">
    <source>
        <dbReference type="EMBL" id="WKW87127.1"/>
    </source>
</evidence>